<proteinExistence type="predicted"/>
<name>A0AAV3ZD12_9GAST</name>
<comment type="caution">
    <text evidence="1">The sequence shown here is derived from an EMBL/GenBank/DDBJ whole genome shotgun (WGS) entry which is preliminary data.</text>
</comment>
<dbReference type="AlphaFoldDB" id="A0AAV3ZD12"/>
<dbReference type="EMBL" id="BLXT01002238">
    <property type="protein sequence ID" value="GFN92366.1"/>
    <property type="molecule type" value="Genomic_DNA"/>
</dbReference>
<keyword evidence="2" id="KW-1185">Reference proteome</keyword>
<dbReference type="Proteomes" id="UP000735302">
    <property type="component" value="Unassembled WGS sequence"/>
</dbReference>
<sequence>MSETARIVRFPEIGPKSTEQPADRETQVVKCVHRVQQPPIRTRGAYSLQKIRFSGWEVLREKPAADHVHFLERPSCMRVYLEACWDLLLSIFSCTFNFTLHCENVNTVKAAKQTIAVGAILEFGMCQTADCAKPLYTSYSTPVFWSDGKHR</sequence>
<gene>
    <name evidence="1" type="ORF">PoB_001887200</name>
</gene>
<evidence type="ECO:0000313" key="2">
    <source>
        <dbReference type="Proteomes" id="UP000735302"/>
    </source>
</evidence>
<protein>
    <submittedName>
        <fullName evidence="1">Uncharacterized protein</fullName>
    </submittedName>
</protein>
<accession>A0AAV3ZD12</accession>
<reference evidence="1 2" key="1">
    <citation type="journal article" date="2021" name="Elife">
        <title>Chloroplast acquisition without the gene transfer in kleptoplastic sea slugs, Plakobranchus ocellatus.</title>
        <authorList>
            <person name="Maeda T."/>
            <person name="Takahashi S."/>
            <person name="Yoshida T."/>
            <person name="Shimamura S."/>
            <person name="Takaki Y."/>
            <person name="Nagai Y."/>
            <person name="Toyoda A."/>
            <person name="Suzuki Y."/>
            <person name="Arimoto A."/>
            <person name="Ishii H."/>
            <person name="Satoh N."/>
            <person name="Nishiyama T."/>
            <person name="Hasebe M."/>
            <person name="Maruyama T."/>
            <person name="Minagawa J."/>
            <person name="Obokata J."/>
            <person name="Shigenobu S."/>
        </authorList>
    </citation>
    <scope>NUCLEOTIDE SEQUENCE [LARGE SCALE GENOMIC DNA]</scope>
</reference>
<organism evidence="1 2">
    <name type="scientific">Plakobranchus ocellatus</name>
    <dbReference type="NCBI Taxonomy" id="259542"/>
    <lineage>
        <taxon>Eukaryota</taxon>
        <taxon>Metazoa</taxon>
        <taxon>Spiralia</taxon>
        <taxon>Lophotrochozoa</taxon>
        <taxon>Mollusca</taxon>
        <taxon>Gastropoda</taxon>
        <taxon>Heterobranchia</taxon>
        <taxon>Euthyneura</taxon>
        <taxon>Panpulmonata</taxon>
        <taxon>Sacoglossa</taxon>
        <taxon>Placobranchoidea</taxon>
        <taxon>Plakobranchidae</taxon>
        <taxon>Plakobranchus</taxon>
    </lineage>
</organism>
<evidence type="ECO:0000313" key="1">
    <source>
        <dbReference type="EMBL" id="GFN92366.1"/>
    </source>
</evidence>